<dbReference type="PANTHER" id="PTHR46825:SF7">
    <property type="entry name" value="D-ALANYL-D-ALANINE CARBOXYPEPTIDASE"/>
    <property type="match status" value="1"/>
</dbReference>
<dbReference type="EMBL" id="JACCAB010000001">
    <property type="protein sequence ID" value="NYG06252.1"/>
    <property type="molecule type" value="Genomic_DNA"/>
</dbReference>
<dbReference type="Pfam" id="PF24491">
    <property type="entry name" value="DUF7586"/>
    <property type="match status" value="1"/>
</dbReference>
<name>A0A852WLU9_9MICO</name>
<dbReference type="RefSeq" id="WP_337794773.1">
    <property type="nucleotide sequence ID" value="NZ_JACCAB010000001.1"/>
</dbReference>
<dbReference type="PANTHER" id="PTHR46825">
    <property type="entry name" value="D-ALANYL-D-ALANINE-CARBOXYPEPTIDASE/ENDOPEPTIDASE AMPH"/>
    <property type="match status" value="1"/>
</dbReference>
<dbReference type="InterPro" id="IPR056008">
    <property type="entry name" value="DUF7586"/>
</dbReference>
<organism evidence="3 4">
    <name type="scientific">Pedococcus badiiscoriae</name>
    <dbReference type="NCBI Taxonomy" id="642776"/>
    <lineage>
        <taxon>Bacteria</taxon>
        <taxon>Bacillati</taxon>
        <taxon>Actinomycetota</taxon>
        <taxon>Actinomycetes</taxon>
        <taxon>Micrococcales</taxon>
        <taxon>Intrasporangiaceae</taxon>
        <taxon>Pedococcus</taxon>
    </lineage>
</organism>
<dbReference type="InterPro" id="IPR001466">
    <property type="entry name" value="Beta-lactam-related"/>
</dbReference>
<feature type="domain" description="DUF7586" evidence="2">
    <location>
        <begin position="360"/>
        <end position="445"/>
    </location>
</feature>
<feature type="domain" description="Beta-lactamase-related" evidence="1">
    <location>
        <begin position="19"/>
        <end position="336"/>
    </location>
</feature>
<evidence type="ECO:0000259" key="2">
    <source>
        <dbReference type="Pfam" id="PF24491"/>
    </source>
</evidence>
<dbReference type="Gene3D" id="3.40.710.10">
    <property type="entry name" value="DD-peptidase/beta-lactamase superfamily"/>
    <property type="match status" value="1"/>
</dbReference>
<evidence type="ECO:0000313" key="3">
    <source>
        <dbReference type="EMBL" id="NYG06252.1"/>
    </source>
</evidence>
<reference evidence="3 4" key="1">
    <citation type="submission" date="2020-07" db="EMBL/GenBank/DDBJ databases">
        <title>Sequencing the genomes of 1000 actinobacteria strains.</title>
        <authorList>
            <person name="Klenk H.-P."/>
        </authorList>
    </citation>
    <scope>NUCLEOTIDE SEQUENCE [LARGE SCALE GENOMIC DNA]</scope>
    <source>
        <strain evidence="3 4">DSM 23987</strain>
    </source>
</reference>
<dbReference type="AlphaFoldDB" id="A0A852WLU9"/>
<accession>A0A852WLU9</accession>
<protein>
    <submittedName>
        <fullName evidence="3">CubicO group peptidase (Beta-lactamase class C family)</fullName>
    </submittedName>
</protein>
<gene>
    <name evidence="3" type="ORF">BJ986_000739</name>
</gene>
<evidence type="ECO:0000259" key="1">
    <source>
        <dbReference type="Pfam" id="PF00144"/>
    </source>
</evidence>
<dbReference type="Proteomes" id="UP000573599">
    <property type="component" value="Unassembled WGS sequence"/>
</dbReference>
<dbReference type="Pfam" id="PF00144">
    <property type="entry name" value="Beta-lactamase"/>
    <property type="match status" value="1"/>
</dbReference>
<keyword evidence="4" id="KW-1185">Reference proteome</keyword>
<dbReference type="InterPro" id="IPR050491">
    <property type="entry name" value="AmpC-like"/>
</dbReference>
<sequence>MDTRLQDTTHRRLRDLALERQRTGRVPGLAAAVVRHGEPLWTDGIGTVDVASPRVPGPDDQFLIASNTKSFTAVLVMALRDEGRLDLDDTLDQHLPGVTQRATVRQALSHATGLAREPLGDIWETLEQPDAATLMSDFNAIERVGRPHDHWHYSNIVYAVLGQLVERLDGRPWEESLRARILEPLGMTRTTVGFDGGPRATGYHLSPFHDVPRVEPVLDLRAMGPCGALASTVTDLARWSGFVADPDPAVLSADTLEEMCQPQLLVDPEGWSGAMGLGFFLMRSTSSTSSTTSRTWVGHTGGMPGQVSGVFTHRESGTGGIVLMNSTSSPDPAALAIALGEHVLDHDPAPQEPWRPGTSVAPELEPLLGRWFSEGSGYTFTVREGRLEARADAAPADRAPSVFERLDDSTFRTVSGRERGEQLRVTRDADGTVVKMNWATYLVTRAPLGFGESLEG</sequence>
<dbReference type="SUPFAM" id="SSF56601">
    <property type="entry name" value="beta-lactamase/transpeptidase-like"/>
    <property type="match status" value="1"/>
</dbReference>
<dbReference type="InterPro" id="IPR012338">
    <property type="entry name" value="Beta-lactam/transpept-like"/>
</dbReference>
<comment type="caution">
    <text evidence="3">The sequence shown here is derived from an EMBL/GenBank/DDBJ whole genome shotgun (WGS) entry which is preliminary data.</text>
</comment>
<proteinExistence type="predicted"/>
<evidence type="ECO:0000313" key="4">
    <source>
        <dbReference type="Proteomes" id="UP000573599"/>
    </source>
</evidence>